<keyword evidence="11" id="KW-1185">Reference proteome</keyword>
<evidence type="ECO:0000256" key="2">
    <source>
        <dbReference type="ARBA" id="ARBA00022475"/>
    </source>
</evidence>
<organism evidence="10 11">
    <name type="scientific">Ceyx cyanopectus</name>
    <name type="common">Indigo-banded kingfisher</name>
    <dbReference type="NCBI Taxonomy" id="390723"/>
    <lineage>
        <taxon>Eukaryota</taxon>
        <taxon>Metazoa</taxon>
        <taxon>Chordata</taxon>
        <taxon>Craniata</taxon>
        <taxon>Vertebrata</taxon>
        <taxon>Euteleostomi</taxon>
        <taxon>Archelosauria</taxon>
        <taxon>Archosauria</taxon>
        <taxon>Dinosauria</taxon>
        <taxon>Saurischia</taxon>
        <taxon>Theropoda</taxon>
        <taxon>Coelurosauria</taxon>
        <taxon>Aves</taxon>
        <taxon>Neognathae</taxon>
        <taxon>Neoaves</taxon>
        <taxon>Telluraves</taxon>
        <taxon>Coraciimorphae</taxon>
        <taxon>Coraciiformes</taxon>
        <taxon>Alcedinidae</taxon>
        <taxon>Ceyx</taxon>
    </lineage>
</organism>
<keyword evidence="5" id="KW-1133">Transmembrane helix</keyword>
<dbReference type="GO" id="GO:0086002">
    <property type="term" value="P:cardiac muscle cell action potential involved in contraction"/>
    <property type="evidence" value="ECO:0007669"/>
    <property type="project" value="TreeGrafter"/>
</dbReference>
<dbReference type="EMBL" id="VYZU01079265">
    <property type="protein sequence ID" value="NXY90062.1"/>
    <property type="molecule type" value="Genomic_DNA"/>
</dbReference>
<dbReference type="Proteomes" id="UP000586704">
    <property type="component" value="Unassembled WGS sequence"/>
</dbReference>
<name>A0A7L4NKT5_9AVES</name>
<evidence type="ECO:0000256" key="4">
    <source>
        <dbReference type="ARBA" id="ARBA00022729"/>
    </source>
</evidence>
<evidence type="ECO:0000256" key="5">
    <source>
        <dbReference type="ARBA" id="ARBA00022989"/>
    </source>
</evidence>
<evidence type="ECO:0000256" key="6">
    <source>
        <dbReference type="ARBA" id="ARBA00023136"/>
    </source>
</evidence>
<dbReference type="GO" id="GO:0019871">
    <property type="term" value="F:sodium channel inhibitor activity"/>
    <property type="evidence" value="ECO:0007669"/>
    <property type="project" value="TreeGrafter"/>
</dbReference>
<dbReference type="AlphaFoldDB" id="A0A7L4NKT5"/>
<comment type="caution">
    <text evidence="10">The sequence shown here is derived from an EMBL/GenBank/DDBJ whole genome shotgun (WGS) entry which is preliminary data.</text>
</comment>
<dbReference type="GO" id="GO:0001518">
    <property type="term" value="C:voltage-gated sodium channel complex"/>
    <property type="evidence" value="ECO:0007669"/>
    <property type="project" value="InterPro"/>
</dbReference>
<keyword evidence="2" id="KW-1003">Cell membrane</keyword>
<keyword evidence="9" id="KW-0393">Immunoglobulin domain</keyword>
<dbReference type="PANTHER" id="PTHR10546:SF2">
    <property type="entry name" value="SODIUM CHANNEL SUBUNIT BETA-1"/>
    <property type="match status" value="1"/>
</dbReference>
<dbReference type="PANTHER" id="PTHR10546">
    <property type="entry name" value="SODIUM CHANNEL SUBUNIT BETA-1 AND 3"/>
    <property type="match status" value="1"/>
</dbReference>
<evidence type="ECO:0000256" key="8">
    <source>
        <dbReference type="ARBA" id="ARBA00023180"/>
    </source>
</evidence>
<dbReference type="OrthoDB" id="8868224at2759"/>
<evidence type="ECO:0000313" key="10">
    <source>
        <dbReference type="EMBL" id="NXY90062.1"/>
    </source>
</evidence>
<evidence type="ECO:0000256" key="1">
    <source>
        <dbReference type="ARBA" id="ARBA00004251"/>
    </source>
</evidence>
<comment type="subcellular location">
    <subcellularLocation>
        <location evidence="1">Cell membrane</location>
        <topology evidence="1">Single-pass type I membrane protein</topology>
    </subcellularLocation>
</comment>
<keyword evidence="3" id="KW-0812">Transmembrane</keyword>
<dbReference type="GO" id="GO:0086091">
    <property type="term" value="P:regulation of heart rate by cardiac conduction"/>
    <property type="evidence" value="ECO:0007669"/>
    <property type="project" value="TreeGrafter"/>
</dbReference>
<evidence type="ECO:0000256" key="7">
    <source>
        <dbReference type="ARBA" id="ARBA00023157"/>
    </source>
</evidence>
<keyword evidence="7" id="KW-1015">Disulfide bond</keyword>
<evidence type="ECO:0000256" key="9">
    <source>
        <dbReference type="ARBA" id="ARBA00023319"/>
    </source>
</evidence>
<dbReference type="GO" id="GO:0044325">
    <property type="term" value="F:transmembrane transporter binding"/>
    <property type="evidence" value="ECO:0007669"/>
    <property type="project" value="TreeGrafter"/>
</dbReference>
<sequence length="54" mass="6031">RGGCVEVSSGSEAVLGSWFRLQCIACKRRSETPAHAMGEWFFRPEGGDRFQKVL</sequence>
<proteinExistence type="predicted"/>
<dbReference type="InterPro" id="IPR027098">
    <property type="entry name" value="Na_channel_b1/b3"/>
</dbReference>
<reference evidence="10 11" key="1">
    <citation type="submission" date="2020-02" db="EMBL/GenBank/DDBJ databases">
        <title>Bird 10,000 Genomes (B10K) Project - Family phase.</title>
        <authorList>
            <person name="Zhang G."/>
        </authorList>
    </citation>
    <scope>NUCLEOTIDE SEQUENCE [LARGE SCALE GENOMIC DNA]</scope>
    <source>
        <strain evidence="10">B10K-DU-013-51</strain>
        <tissue evidence="10">Mixed tissue sample</tissue>
    </source>
</reference>
<keyword evidence="8" id="KW-0325">Glycoprotein</keyword>
<protein>
    <submittedName>
        <fullName evidence="10">SCN1B protein</fullName>
    </submittedName>
</protein>
<evidence type="ECO:0000256" key="3">
    <source>
        <dbReference type="ARBA" id="ARBA00022692"/>
    </source>
</evidence>
<feature type="non-terminal residue" evidence="10">
    <location>
        <position position="1"/>
    </location>
</feature>
<accession>A0A7L4NKT5</accession>
<dbReference type="GO" id="GO:0006814">
    <property type="term" value="P:sodium ion transport"/>
    <property type="evidence" value="ECO:0007669"/>
    <property type="project" value="InterPro"/>
</dbReference>
<keyword evidence="6" id="KW-0472">Membrane</keyword>
<keyword evidence="4" id="KW-0732">Signal</keyword>
<evidence type="ECO:0000313" key="11">
    <source>
        <dbReference type="Proteomes" id="UP000586704"/>
    </source>
</evidence>
<feature type="non-terminal residue" evidence="10">
    <location>
        <position position="54"/>
    </location>
</feature>
<gene>
    <name evidence="10" type="primary">Scn1b</name>
    <name evidence="10" type="ORF">CEYCYA_R12112</name>
</gene>